<keyword evidence="3" id="KW-0808">Transferase</keyword>
<reference evidence="4" key="1">
    <citation type="submission" date="2018-02" db="EMBL/GenBank/DDBJ databases">
        <authorList>
            <person name="Moore K."/>
            <person name="Momper L."/>
        </authorList>
    </citation>
    <scope>NUCLEOTIDE SEQUENCE [LARGE SCALE GENOMIC DNA]</scope>
    <source>
        <strain evidence="4">ULC18</strain>
    </source>
</reference>
<dbReference type="GO" id="GO:0008168">
    <property type="term" value="F:methyltransferase activity"/>
    <property type="evidence" value="ECO:0007669"/>
    <property type="project" value="UniProtKB-KW"/>
</dbReference>
<dbReference type="Proteomes" id="UP000239576">
    <property type="component" value="Unassembled WGS sequence"/>
</dbReference>
<keyword evidence="4" id="KW-1185">Reference proteome</keyword>
<dbReference type="AlphaFoldDB" id="A0A2T1DYY2"/>
<accession>A0A2T1DYY2</accession>
<name>A0A2T1DYY2_9CYAN</name>
<dbReference type="OrthoDB" id="9789813at2"/>
<evidence type="ECO:0000256" key="1">
    <source>
        <dbReference type="ARBA" id="ARBA00022763"/>
    </source>
</evidence>
<proteinExistence type="predicted"/>
<dbReference type="CDD" id="cd06445">
    <property type="entry name" value="ATase"/>
    <property type="match status" value="1"/>
</dbReference>
<dbReference type="InterPro" id="IPR036388">
    <property type="entry name" value="WH-like_DNA-bd_sf"/>
</dbReference>
<protein>
    <submittedName>
        <fullName evidence="3">Methyltransferase</fullName>
    </submittedName>
</protein>
<dbReference type="PANTHER" id="PTHR42942:SF1">
    <property type="entry name" value="ALKYLTRANSFERASE-LIKE PROTEIN 1"/>
    <property type="match status" value="1"/>
</dbReference>
<dbReference type="RefSeq" id="WP_106258591.1">
    <property type="nucleotide sequence ID" value="NZ_CAWNSW010000160.1"/>
</dbReference>
<dbReference type="EMBL" id="PVWK01000121">
    <property type="protein sequence ID" value="PSB25717.1"/>
    <property type="molecule type" value="Genomic_DNA"/>
</dbReference>
<dbReference type="Gene3D" id="1.10.10.10">
    <property type="entry name" value="Winged helix-like DNA-binding domain superfamily/Winged helix DNA-binding domain"/>
    <property type="match status" value="1"/>
</dbReference>
<comment type="caution">
    <text evidence="3">The sequence shown here is derived from an EMBL/GenBank/DDBJ whole genome shotgun (WGS) entry which is preliminary data.</text>
</comment>
<dbReference type="InterPro" id="IPR052520">
    <property type="entry name" value="ATL_DNA_repair"/>
</dbReference>
<organism evidence="3 4">
    <name type="scientific">Stenomitos frigidus ULC18</name>
    <dbReference type="NCBI Taxonomy" id="2107698"/>
    <lineage>
        <taxon>Bacteria</taxon>
        <taxon>Bacillati</taxon>
        <taxon>Cyanobacteriota</taxon>
        <taxon>Cyanophyceae</taxon>
        <taxon>Leptolyngbyales</taxon>
        <taxon>Leptolyngbyaceae</taxon>
        <taxon>Stenomitos</taxon>
    </lineage>
</organism>
<reference evidence="3 4" key="2">
    <citation type="submission" date="2018-03" db="EMBL/GenBank/DDBJ databases">
        <title>The ancient ancestry and fast evolution of plastids.</title>
        <authorList>
            <person name="Moore K.R."/>
            <person name="Magnabosco C."/>
            <person name="Momper L."/>
            <person name="Gold D.A."/>
            <person name="Bosak T."/>
            <person name="Fournier G.P."/>
        </authorList>
    </citation>
    <scope>NUCLEOTIDE SEQUENCE [LARGE SCALE GENOMIC DNA]</scope>
    <source>
        <strain evidence="3 4">ULC18</strain>
    </source>
</reference>
<dbReference type="PANTHER" id="PTHR42942">
    <property type="entry name" value="6-O-METHYLGUANINE DNA METHYLTRANSFERASE"/>
    <property type="match status" value="1"/>
</dbReference>
<dbReference type="SUPFAM" id="SSF46767">
    <property type="entry name" value="Methylated DNA-protein cysteine methyltransferase, C-terminal domain"/>
    <property type="match status" value="1"/>
</dbReference>
<dbReference type="GO" id="GO:0032259">
    <property type="term" value="P:methylation"/>
    <property type="evidence" value="ECO:0007669"/>
    <property type="project" value="UniProtKB-KW"/>
</dbReference>
<evidence type="ECO:0000313" key="4">
    <source>
        <dbReference type="Proteomes" id="UP000239576"/>
    </source>
</evidence>
<dbReference type="GO" id="GO:0006281">
    <property type="term" value="P:DNA repair"/>
    <property type="evidence" value="ECO:0007669"/>
    <property type="project" value="InterPro"/>
</dbReference>
<evidence type="ECO:0000259" key="2">
    <source>
        <dbReference type="Pfam" id="PF01035"/>
    </source>
</evidence>
<keyword evidence="1" id="KW-0227">DNA damage</keyword>
<evidence type="ECO:0000313" key="3">
    <source>
        <dbReference type="EMBL" id="PSB25717.1"/>
    </source>
</evidence>
<dbReference type="InterPro" id="IPR036217">
    <property type="entry name" value="MethylDNA_cys_MeTrfase_DNAb"/>
</dbReference>
<feature type="domain" description="Methylated-DNA-[protein]-cysteine S-methyltransferase DNA binding" evidence="2">
    <location>
        <begin position="4"/>
        <end position="84"/>
    </location>
</feature>
<gene>
    <name evidence="3" type="ORF">C7B82_21865</name>
</gene>
<dbReference type="InterPro" id="IPR014048">
    <property type="entry name" value="MethylDNA_cys_MeTrfase_DNA-bd"/>
</dbReference>
<keyword evidence="3" id="KW-0489">Methyltransferase</keyword>
<sequence length="123" mass="13858">MSSYEAIYAIVQQIPYGQVATYGQVAELANLPGRARLVGYALFRVAPEADIPWHRVINSKGEISESPVRYGSDHLQRSLLEAEGLQFNAQGRVNLRTYRWQGKIDDEKDSFDMTFPNSPAQKP</sequence>
<dbReference type="Pfam" id="PF01035">
    <property type="entry name" value="DNA_binding_1"/>
    <property type="match status" value="1"/>
</dbReference>